<dbReference type="AlphaFoldDB" id="E4TZT3"/>
<evidence type="ECO:0000313" key="2">
    <source>
        <dbReference type="Proteomes" id="UP000008721"/>
    </source>
</evidence>
<gene>
    <name evidence="1" type="ordered locus">Sulku_1528</name>
</gene>
<organism evidence="1 2">
    <name type="scientific">Sulfuricurvum kujiense (strain ATCC BAA-921 / DSM 16994 / JCM 11577 / YK-1)</name>
    <dbReference type="NCBI Taxonomy" id="709032"/>
    <lineage>
        <taxon>Bacteria</taxon>
        <taxon>Pseudomonadati</taxon>
        <taxon>Campylobacterota</taxon>
        <taxon>Epsilonproteobacteria</taxon>
        <taxon>Campylobacterales</taxon>
        <taxon>Sulfurimonadaceae</taxon>
        <taxon>Sulfuricurvum</taxon>
    </lineage>
</organism>
<reference evidence="1 2" key="1">
    <citation type="journal article" date="2012" name="Stand. Genomic Sci.">
        <title>Complete genome sequence of the sulfur compounds oxidizing chemolithoautotroph Sulfuricurvum kujiense type strain (YK-1(T)).</title>
        <authorList>
            <person name="Han C."/>
            <person name="Kotsyurbenko O."/>
            <person name="Chertkov O."/>
            <person name="Held B."/>
            <person name="Lapidus A."/>
            <person name="Nolan M."/>
            <person name="Lucas S."/>
            <person name="Hammon N."/>
            <person name="Deshpande S."/>
            <person name="Cheng J.F."/>
            <person name="Tapia R."/>
            <person name="Goodwin L.A."/>
            <person name="Pitluck S."/>
            <person name="Liolios K."/>
            <person name="Pagani I."/>
            <person name="Ivanova N."/>
            <person name="Mavromatis K."/>
            <person name="Mikhailova N."/>
            <person name="Pati A."/>
            <person name="Chen A."/>
            <person name="Palaniappan K."/>
            <person name="Land M."/>
            <person name="Hauser L."/>
            <person name="Chang Y.J."/>
            <person name="Jeffries C.D."/>
            <person name="Brambilla E.M."/>
            <person name="Rohde M."/>
            <person name="Spring S."/>
            <person name="Sikorski J."/>
            <person name="Goker M."/>
            <person name="Woyke T."/>
            <person name="Bristow J."/>
            <person name="Eisen J.A."/>
            <person name="Markowitz V."/>
            <person name="Hugenholtz P."/>
            <person name="Kyrpides N.C."/>
            <person name="Klenk H.P."/>
            <person name="Detter J.C."/>
        </authorList>
    </citation>
    <scope>NUCLEOTIDE SEQUENCE [LARGE SCALE GENOMIC DNA]</scope>
    <source>
        <strain evidence="2">ATCC BAA-921 / DSM 16994 / JCM 11577 / YK-1</strain>
    </source>
</reference>
<dbReference type="STRING" id="709032.Sulku_1528"/>
<dbReference type="HOGENOM" id="CLU_163895_0_0_7"/>
<accession>E4TZT3</accession>
<proteinExistence type="predicted"/>
<dbReference type="OrthoDB" id="5343998at2"/>
<dbReference type="EMBL" id="CP002355">
    <property type="protein sequence ID" value="ADR34190.1"/>
    <property type="molecule type" value="Genomic_DNA"/>
</dbReference>
<name>E4TZT3_SULKY</name>
<dbReference type="RefSeq" id="WP_013460387.1">
    <property type="nucleotide sequence ID" value="NC_014762.1"/>
</dbReference>
<dbReference type="KEGG" id="sku:Sulku_1528"/>
<protein>
    <submittedName>
        <fullName evidence="1">Uncharacterized protein</fullName>
    </submittedName>
</protein>
<sequence>MMDPFAKVAADLDQFGCDCAVTVALKITDDSCKMDDEQRALFMALYDALPPYESAMFDESIHDLIREGRNTPSTLLFGQIKKERERAMAIITKEKMKTFKASVRGSLLIARHTA</sequence>
<keyword evidence="2" id="KW-1185">Reference proteome</keyword>
<evidence type="ECO:0000313" key="1">
    <source>
        <dbReference type="EMBL" id="ADR34190.1"/>
    </source>
</evidence>
<dbReference type="Proteomes" id="UP000008721">
    <property type="component" value="Chromosome"/>
</dbReference>